<reference evidence="4" key="1">
    <citation type="submission" date="2012-04" db="EMBL/GenBank/DDBJ databases">
        <authorList>
            <person name="Borisov I.G."/>
            <person name="Ivanikova N.V."/>
            <person name="Pinevich A.V."/>
        </authorList>
    </citation>
    <scope>NUCLEOTIDE SEQUENCE</scope>
    <source>
        <strain evidence="4">CALU 1027</strain>
    </source>
</reference>
<dbReference type="OrthoDB" id="8360592at2"/>
<keyword evidence="5" id="KW-1185">Reference proteome</keyword>
<dbReference type="PROSITE" id="PS50222">
    <property type="entry name" value="EF_HAND_2"/>
    <property type="match status" value="2"/>
</dbReference>
<gene>
    <name evidence="4" type="ORF">PROH_03670</name>
</gene>
<protein>
    <recommendedName>
        <fullName evidence="3">EF-hand domain-containing protein</fullName>
    </recommendedName>
</protein>
<dbReference type="Proteomes" id="UP000034681">
    <property type="component" value="Unassembled WGS sequence"/>
</dbReference>
<dbReference type="STRING" id="317619.GCA_000332315_04013"/>
<dbReference type="PROSITE" id="PS00018">
    <property type="entry name" value="EF_HAND_1"/>
    <property type="match status" value="2"/>
</dbReference>
<dbReference type="InterPro" id="IPR018247">
    <property type="entry name" value="EF_Hand_1_Ca_BS"/>
</dbReference>
<dbReference type="SUPFAM" id="SSF47473">
    <property type="entry name" value="EF-hand"/>
    <property type="match status" value="1"/>
</dbReference>
<dbReference type="InterPro" id="IPR039647">
    <property type="entry name" value="EF_hand_pair_protein_CML-like"/>
</dbReference>
<name>A0A0M2Q4E0_PROHO</name>
<dbReference type="Gene3D" id="1.10.238.10">
    <property type="entry name" value="EF-hand"/>
    <property type="match status" value="1"/>
</dbReference>
<organism evidence="4 5">
    <name type="scientific">Prochlorothrix hollandica PCC 9006 = CALU 1027</name>
    <dbReference type="NCBI Taxonomy" id="317619"/>
    <lineage>
        <taxon>Bacteria</taxon>
        <taxon>Bacillati</taxon>
        <taxon>Cyanobacteriota</taxon>
        <taxon>Cyanophyceae</taxon>
        <taxon>Prochlorotrichales</taxon>
        <taxon>Prochlorotrichaceae</taxon>
        <taxon>Prochlorothrix</taxon>
    </lineage>
</organism>
<evidence type="ECO:0000313" key="5">
    <source>
        <dbReference type="Proteomes" id="UP000034681"/>
    </source>
</evidence>
<evidence type="ECO:0000256" key="1">
    <source>
        <dbReference type="ARBA" id="ARBA00022723"/>
    </source>
</evidence>
<evidence type="ECO:0000256" key="2">
    <source>
        <dbReference type="ARBA" id="ARBA00022737"/>
    </source>
</evidence>
<dbReference type="RefSeq" id="WP_016925225.1">
    <property type="nucleotide sequence ID" value="NZ_KB235941.1"/>
</dbReference>
<feature type="domain" description="EF-hand" evidence="3">
    <location>
        <begin position="37"/>
        <end position="69"/>
    </location>
</feature>
<dbReference type="SMART" id="SM00054">
    <property type="entry name" value="EFh"/>
    <property type="match status" value="2"/>
</dbReference>
<sequence>MDAQSLEEVFSHIDVDNSGFLDAEELIKLMQDADLDVSLDEVKAMIKMADTNGDGVIDLKEFKQLMGNL</sequence>
<proteinExistence type="predicted"/>
<dbReference type="GO" id="GO:0005509">
    <property type="term" value="F:calcium ion binding"/>
    <property type="evidence" value="ECO:0007669"/>
    <property type="project" value="InterPro"/>
</dbReference>
<dbReference type="AlphaFoldDB" id="A0A0M2Q4E0"/>
<accession>A0A0M2Q4E0</accession>
<dbReference type="EMBL" id="AJTX02000002">
    <property type="protein sequence ID" value="KKJ01442.1"/>
    <property type="molecule type" value="Genomic_DNA"/>
</dbReference>
<dbReference type="InterPro" id="IPR002048">
    <property type="entry name" value="EF_hand_dom"/>
</dbReference>
<evidence type="ECO:0000259" key="3">
    <source>
        <dbReference type="PROSITE" id="PS50222"/>
    </source>
</evidence>
<keyword evidence="2" id="KW-0677">Repeat</keyword>
<dbReference type="CDD" id="cd00051">
    <property type="entry name" value="EFh"/>
    <property type="match status" value="1"/>
</dbReference>
<keyword evidence="1" id="KW-0479">Metal-binding</keyword>
<comment type="caution">
    <text evidence="4">The sequence shown here is derived from an EMBL/GenBank/DDBJ whole genome shotgun (WGS) entry which is preliminary data.</text>
</comment>
<dbReference type="Pfam" id="PF13499">
    <property type="entry name" value="EF-hand_7"/>
    <property type="match status" value="1"/>
</dbReference>
<feature type="domain" description="EF-hand" evidence="3">
    <location>
        <begin position="1"/>
        <end position="36"/>
    </location>
</feature>
<evidence type="ECO:0000313" key="4">
    <source>
        <dbReference type="EMBL" id="KKJ01442.1"/>
    </source>
</evidence>
<dbReference type="PANTHER" id="PTHR10891">
    <property type="entry name" value="EF-HAND CALCIUM-BINDING DOMAIN CONTAINING PROTEIN"/>
    <property type="match status" value="1"/>
</dbReference>
<dbReference type="InterPro" id="IPR011992">
    <property type="entry name" value="EF-hand-dom_pair"/>
</dbReference>